<dbReference type="FunFam" id="1.20.1740.10:FF:000004">
    <property type="entry name" value="Sodium:alanine symporter family protein"/>
    <property type="match status" value="1"/>
</dbReference>
<dbReference type="NCBIfam" id="TIGR00835">
    <property type="entry name" value="agcS"/>
    <property type="match status" value="1"/>
</dbReference>
<comment type="caution">
    <text evidence="10">The sequence shown here is derived from an EMBL/GenBank/DDBJ whole genome shotgun (WGS) entry which is preliminary data.</text>
</comment>
<dbReference type="EMBL" id="ADLT01000052">
    <property type="protein sequence ID" value="EHO62520.1"/>
    <property type="molecule type" value="Genomic_DNA"/>
</dbReference>
<evidence type="ECO:0000256" key="4">
    <source>
        <dbReference type="ARBA" id="ARBA00022475"/>
    </source>
</evidence>
<feature type="transmembrane region" description="Helical" evidence="9">
    <location>
        <begin position="82"/>
        <end position="106"/>
    </location>
</feature>
<keyword evidence="7 9" id="KW-1133">Transmembrane helix</keyword>
<comment type="similarity">
    <text evidence="2 9">Belongs to the alanine or glycine:cation symporter (AGCS) (TC 2.A.25) family.</text>
</comment>
<feature type="transmembrane region" description="Helical" evidence="9">
    <location>
        <begin position="185"/>
        <end position="206"/>
    </location>
</feature>
<protein>
    <submittedName>
        <fullName evidence="10">Amino acid carrier protein</fullName>
    </submittedName>
</protein>
<feature type="transmembrane region" description="Helical" evidence="9">
    <location>
        <begin position="301"/>
        <end position="320"/>
    </location>
</feature>
<dbReference type="Proteomes" id="UP000003277">
    <property type="component" value="Unassembled WGS sequence"/>
</dbReference>
<evidence type="ECO:0000313" key="11">
    <source>
        <dbReference type="Proteomes" id="UP000003277"/>
    </source>
</evidence>
<proteinExistence type="inferred from homology"/>
<dbReference type="RefSeq" id="WP_008860139.1">
    <property type="nucleotide sequence ID" value="NZ_JH591188.1"/>
</dbReference>
<keyword evidence="6 9" id="KW-0769">Symport</keyword>
<sequence>MESLNQLISTINGFLWSSVIIALLVGAGFYFTVRTRAVQIRYFGRMFQLIAHTAGRKTEGNEVSPFQAFCVSTASRVGVGNIAGIAIAIVSGGPGAIFWMWFIAVIGSATGFVESTLAQLYKVPREDGNGFRGGPAYYLKNGLGHRIWAALFAILISVTYGMIYNSVQSNTISLALNHALGLDRMMVGGVVTVLAMLVICGGMGRVARVTEWMVPIMAGIYIVVALGIMLYNITEMPHVFYIILRDAFDWQAVFGGGMGAAVLTGFKRGLFSNEAGEGSVPNAAATADATHPVVQGLIQAFGVYVDTLFICSASAFIVLLTGDYSATGLTGIELIQWDMSQYFGSGAPKAVSFLIFLFAFTSLIGNYYYGEINIGHLTHKKWPLNLFRLLIAVMIFWGSIADLPLVWNLADLFMAFMVLTNVSAIILLFPQARACLLDYEKQLKKGIRVPLFHRDVLSDTKGIVWWDDKNNSNHLKRMDK</sequence>
<dbReference type="HOGENOM" id="CLU_024867_0_1_9"/>
<dbReference type="GO" id="GO:0005886">
    <property type="term" value="C:plasma membrane"/>
    <property type="evidence" value="ECO:0007669"/>
    <property type="project" value="UniProtKB-SubCell"/>
</dbReference>
<dbReference type="PATRIC" id="fig|742743.3.peg.1679"/>
<dbReference type="PANTHER" id="PTHR30330:SF1">
    <property type="entry name" value="AMINO-ACID CARRIER PROTEIN ALST"/>
    <property type="match status" value="1"/>
</dbReference>
<evidence type="ECO:0000256" key="6">
    <source>
        <dbReference type="ARBA" id="ARBA00022847"/>
    </source>
</evidence>
<keyword evidence="3 9" id="KW-0813">Transport</keyword>
<dbReference type="GO" id="GO:0005283">
    <property type="term" value="F:amino acid:sodium symporter activity"/>
    <property type="evidence" value="ECO:0007669"/>
    <property type="project" value="InterPro"/>
</dbReference>
<evidence type="ECO:0000256" key="1">
    <source>
        <dbReference type="ARBA" id="ARBA00004651"/>
    </source>
</evidence>
<accession>H1D207</accession>
<feature type="transmembrane region" description="Helical" evidence="9">
    <location>
        <begin position="212"/>
        <end position="233"/>
    </location>
</feature>
<dbReference type="Gene3D" id="1.20.1740.10">
    <property type="entry name" value="Amino acid/polyamine transporter I"/>
    <property type="match status" value="1"/>
</dbReference>
<dbReference type="Pfam" id="PF01235">
    <property type="entry name" value="Na_Ala_symp"/>
    <property type="match status" value="1"/>
</dbReference>
<dbReference type="eggNOG" id="COG1115">
    <property type="taxonomic scope" value="Bacteria"/>
</dbReference>
<dbReference type="PRINTS" id="PR00175">
    <property type="entry name" value="NAALASMPORT"/>
</dbReference>
<dbReference type="InterPro" id="IPR001463">
    <property type="entry name" value="Na/Ala_symport"/>
</dbReference>
<feature type="transmembrane region" description="Helical" evidence="9">
    <location>
        <begin position="147"/>
        <end position="164"/>
    </location>
</feature>
<organism evidence="10 11">
    <name type="scientific">Dialister succinatiphilus YIT 11850</name>
    <dbReference type="NCBI Taxonomy" id="742743"/>
    <lineage>
        <taxon>Bacteria</taxon>
        <taxon>Bacillati</taxon>
        <taxon>Bacillota</taxon>
        <taxon>Negativicutes</taxon>
        <taxon>Veillonellales</taxon>
        <taxon>Veillonellaceae</taxon>
        <taxon>Dialister</taxon>
    </lineage>
</organism>
<feature type="transmembrane region" description="Helical" evidence="9">
    <location>
        <begin position="406"/>
        <end position="429"/>
    </location>
</feature>
<keyword evidence="8 9" id="KW-0472">Membrane</keyword>
<feature type="transmembrane region" description="Helical" evidence="9">
    <location>
        <begin position="350"/>
        <end position="370"/>
    </location>
</feature>
<evidence type="ECO:0000256" key="5">
    <source>
        <dbReference type="ARBA" id="ARBA00022692"/>
    </source>
</evidence>
<gene>
    <name evidence="10" type="ORF">HMPREF9453_01645</name>
</gene>
<evidence type="ECO:0000256" key="9">
    <source>
        <dbReference type="RuleBase" id="RU363064"/>
    </source>
</evidence>
<comment type="subcellular location">
    <subcellularLocation>
        <location evidence="1 9">Cell membrane</location>
        <topology evidence="1 9">Multi-pass membrane protein</topology>
    </subcellularLocation>
</comment>
<evidence type="ECO:0000256" key="2">
    <source>
        <dbReference type="ARBA" id="ARBA00009261"/>
    </source>
</evidence>
<evidence type="ECO:0000256" key="3">
    <source>
        <dbReference type="ARBA" id="ARBA00022448"/>
    </source>
</evidence>
<dbReference type="PANTHER" id="PTHR30330">
    <property type="entry name" value="AGSS FAMILY TRANSPORTER, SODIUM-ALANINE"/>
    <property type="match status" value="1"/>
</dbReference>
<keyword evidence="5 9" id="KW-0812">Transmembrane</keyword>
<evidence type="ECO:0000256" key="8">
    <source>
        <dbReference type="ARBA" id="ARBA00023136"/>
    </source>
</evidence>
<feature type="transmembrane region" description="Helical" evidence="9">
    <location>
        <begin position="14"/>
        <end position="33"/>
    </location>
</feature>
<evidence type="ECO:0000256" key="7">
    <source>
        <dbReference type="ARBA" id="ARBA00022989"/>
    </source>
</evidence>
<reference evidence="10 11" key="1">
    <citation type="submission" date="2011-11" db="EMBL/GenBank/DDBJ databases">
        <title>The Genome Sequence of Dialister succinatiphilus YIT 11850.</title>
        <authorList>
            <consortium name="The Broad Institute Genome Sequencing Platform"/>
            <person name="Earl A."/>
            <person name="Ward D."/>
            <person name="Feldgarden M."/>
            <person name="Gevers D."/>
            <person name="Morotomi M."/>
            <person name="Young S.K."/>
            <person name="Zeng Q."/>
            <person name="Gargeya S."/>
            <person name="Fitzgerald M."/>
            <person name="Haas B."/>
            <person name="Abouelleil A."/>
            <person name="Alvarado L."/>
            <person name="Arachchi H.M."/>
            <person name="Berlin A."/>
            <person name="Brown A."/>
            <person name="Chapman S.B."/>
            <person name="Dunbar C."/>
            <person name="Gearin G."/>
            <person name="Goldberg J."/>
            <person name="Griggs A."/>
            <person name="Gujja S."/>
            <person name="Heiman D."/>
            <person name="Howarth C."/>
            <person name="Lui A."/>
            <person name="MacDonald P.J.P."/>
            <person name="Montmayeur A."/>
            <person name="Murphy C."/>
            <person name="Neiman D."/>
            <person name="Pearson M."/>
            <person name="Priest M."/>
            <person name="Roberts A."/>
            <person name="Saif S."/>
            <person name="Shea T."/>
            <person name="Sisk P."/>
            <person name="Stolte C."/>
            <person name="Sykes S."/>
            <person name="Wortman J."/>
            <person name="Nusbaum C."/>
            <person name="Birren B."/>
        </authorList>
    </citation>
    <scope>NUCLEOTIDE SEQUENCE [LARGE SCALE GENOMIC DNA]</scope>
    <source>
        <strain evidence="10 11">YIT 11850</strain>
    </source>
</reference>
<dbReference type="AlphaFoldDB" id="H1D207"/>
<name>H1D207_9FIRM</name>
<dbReference type="OrthoDB" id="9804874at2"/>
<feature type="transmembrane region" description="Helical" evidence="9">
    <location>
        <begin position="382"/>
        <end position="400"/>
    </location>
</feature>
<evidence type="ECO:0000313" key="10">
    <source>
        <dbReference type="EMBL" id="EHO62520.1"/>
    </source>
</evidence>
<keyword evidence="11" id="KW-1185">Reference proteome</keyword>
<keyword evidence="4 9" id="KW-1003">Cell membrane</keyword>